<feature type="domain" description="DUF4802" evidence="2">
    <location>
        <begin position="383"/>
        <end position="447"/>
    </location>
</feature>
<evidence type="ECO:0000256" key="1">
    <source>
        <dbReference type="SAM" id="MobiDB-lite"/>
    </source>
</evidence>
<evidence type="ECO:0000259" key="2">
    <source>
        <dbReference type="Pfam" id="PF16060"/>
    </source>
</evidence>
<dbReference type="Pfam" id="PF16060">
    <property type="entry name" value="DUF4802"/>
    <property type="match status" value="1"/>
</dbReference>
<evidence type="ECO:0000313" key="3">
    <source>
        <dbReference type="EMBL" id="JAD13713.1"/>
    </source>
</evidence>
<proteinExistence type="predicted"/>
<sequence>MAPFKLKFRMGSSRSTSQEHDSDPQVNEALLNHHQHHSTAIGASSSTIDSTDCTSLGSMGTNERKSLLPNKGNNMRLGYIDHRFTTSNGDPSTEFSAVPTTPPSTYDHMLEELNVVSHDESAINGRRDSVNNPSNSFILTSLEHLELSEEVTIECTDPNCQDNYLCNEQLLQQRQQNEASLNEFNNFQEFVEHSRIINQNLRNNEVNNSECEDECEDDNRKESIDSTELLLSKKMTTSTTSASTAHETTNLMENCRGDCAQCESGHYNEECNAECNTIGNGSTNRGGNDFFDPLINHGGYCSGESHYNQENGHNQLQDECQGSQYDSDMDGNGGWSQHPQLSNSHNHEHQLQQQQQSQNYEYEYSSQQPTGERSVTPEIISNKSSKEIYKDLAKQWGITCKMSDTCRCMECQGHYFDCEYDDNEHQKTDGGLGAGTPMFISEVMHGSACNIL</sequence>
<accession>A0A0A1XT21</accession>
<gene>
    <name evidence="3" type="ORF">g.9234</name>
</gene>
<feature type="region of interest" description="Disordered" evidence="1">
    <location>
        <begin position="36"/>
        <end position="73"/>
    </location>
</feature>
<feature type="compositionally biased region" description="Polar residues" evidence="1">
    <location>
        <begin position="306"/>
        <end position="326"/>
    </location>
</feature>
<organism evidence="3">
    <name type="scientific">Zeugodacus cucurbitae</name>
    <name type="common">Melon fruit fly</name>
    <name type="synonym">Bactrocera cucurbitae</name>
    <dbReference type="NCBI Taxonomy" id="28588"/>
    <lineage>
        <taxon>Eukaryota</taxon>
        <taxon>Metazoa</taxon>
        <taxon>Ecdysozoa</taxon>
        <taxon>Arthropoda</taxon>
        <taxon>Hexapoda</taxon>
        <taxon>Insecta</taxon>
        <taxon>Pterygota</taxon>
        <taxon>Neoptera</taxon>
        <taxon>Endopterygota</taxon>
        <taxon>Diptera</taxon>
        <taxon>Brachycera</taxon>
        <taxon>Muscomorpha</taxon>
        <taxon>Tephritoidea</taxon>
        <taxon>Tephritidae</taxon>
        <taxon>Zeugodacus</taxon>
        <taxon>Zeugodacus</taxon>
    </lineage>
</organism>
<dbReference type="InterPro" id="IPR032061">
    <property type="entry name" value="DUF4802"/>
</dbReference>
<feature type="region of interest" description="Disordered" evidence="1">
    <location>
        <begin position="1"/>
        <end position="24"/>
    </location>
</feature>
<feature type="region of interest" description="Disordered" evidence="1">
    <location>
        <begin position="306"/>
        <end position="379"/>
    </location>
</feature>
<protein>
    <recommendedName>
        <fullName evidence="2">DUF4802 domain-containing protein</fullName>
    </recommendedName>
</protein>
<dbReference type="EMBL" id="GBXI01000579">
    <property type="protein sequence ID" value="JAD13713.1"/>
    <property type="molecule type" value="Transcribed_RNA"/>
</dbReference>
<feature type="compositionally biased region" description="Polar residues" evidence="1">
    <location>
        <begin position="369"/>
        <end position="379"/>
    </location>
</feature>
<feature type="compositionally biased region" description="Low complexity" evidence="1">
    <location>
        <begin position="44"/>
        <end position="55"/>
    </location>
</feature>
<dbReference type="AlphaFoldDB" id="A0A0A1XT21"/>
<feature type="compositionally biased region" description="Low complexity" evidence="1">
    <location>
        <begin position="351"/>
        <end position="368"/>
    </location>
</feature>
<reference evidence="3" key="2">
    <citation type="journal article" date="2015" name="Gigascience">
        <title>Reconstructing a comprehensive transcriptome assembly of a white-pupal translocated strain of the pest fruit fly Bactrocera cucurbitae.</title>
        <authorList>
            <person name="Sim S.B."/>
            <person name="Calla B."/>
            <person name="Hall B."/>
            <person name="DeRego T."/>
            <person name="Geib S.M."/>
        </authorList>
    </citation>
    <scope>NUCLEOTIDE SEQUENCE</scope>
</reference>
<reference evidence="3" key="1">
    <citation type="submission" date="2014-11" db="EMBL/GenBank/DDBJ databases">
        <authorList>
            <person name="Geib S."/>
        </authorList>
    </citation>
    <scope>NUCLEOTIDE SEQUENCE</scope>
</reference>
<name>A0A0A1XT21_ZEUCU</name>